<dbReference type="PIRSF" id="PIRSF029827">
    <property type="entry name" value="Fe_traffic_YggX"/>
    <property type="match status" value="1"/>
</dbReference>
<dbReference type="RefSeq" id="WP_087112615.1">
    <property type="nucleotide sequence ID" value="NZ_CBCSCN010000013.1"/>
</dbReference>
<accession>A0A1X7APZ6</accession>
<keyword evidence="7" id="KW-1185">Reference proteome</keyword>
<keyword evidence="1 5" id="KW-0408">Iron</keyword>
<dbReference type="Proteomes" id="UP000196573">
    <property type="component" value="Unassembled WGS sequence"/>
</dbReference>
<reference evidence="6 7" key="1">
    <citation type="submission" date="2017-03" db="EMBL/GenBank/DDBJ databases">
        <authorList>
            <person name="Afonso C.L."/>
            <person name="Miller P.J."/>
            <person name="Scott M.A."/>
            <person name="Spackman E."/>
            <person name="Goraichik I."/>
            <person name="Dimitrov K.M."/>
            <person name="Suarez D.L."/>
            <person name="Swayne D.E."/>
        </authorList>
    </citation>
    <scope>NUCLEOTIDE SEQUENCE [LARGE SCALE GENOMIC DNA]</scope>
    <source>
        <strain evidence="6">SB41UT1</strain>
    </source>
</reference>
<dbReference type="FunFam" id="1.10.3880.10:FF:000001">
    <property type="entry name" value="Probable Fe(2+)-trafficking protein"/>
    <property type="match status" value="1"/>
</dbReference>
<name>A0A1X7APZ6_9GAMM</name>
<comment type="function">
    <text evidence="2">Could be a mediator in iron transactions between iron acquisition and iron-requiring processes, such as synthesis and/or repair of Fe-S clusters in biosynthetic enzymes. Necessary to maintain high levels of aconitase under oxidative stress.</text>
</comment>
<evidence type="ECO:0000256" key="1">
    <source>
        <dbReference type="ARBA" id="ARBA00023004"/>
    </source>
</evidence>
<comment type="similarity">
    <text evidence="3 5">Belongs to the Fe(2+)-trafficking protein family.</text>
</comment>
<dbReference type="PANTHER" id="PTHR36965">
    <property type="entry name" value="FE(2+)-TRAFFICKING PROTEIN-RELATED"/>
    <property type="match status" value="1"/>
</dbReference>
<dbReference type="HAMAP" id="MF_00686">
    <property type="entry name" value="Fe_traffic_YggX"/>
    <property type="match status" value="1"/>
</dbReference>
<evidence type="ECO:0000256" key="5">
    <source>
        <dbReference type="HAMAP-Rule" id="MF_00686"/>
    </source>
</evidence>
<dbReference type="Gene3D" id="1.10.3880.10">
    <property type="entry name" value="Fe(II) trafficking protein YggX"/>
    <property type="match status" value="1"/>
</dbReference>
<dbReference type="GO" id="GO:0005829">
    <property type="term" value="C:cytosol"/>
    <property type="evidence" value="ECO:0007669"/>
    <property type="project" value="TreeGrafter"/>
</dbReference>
<dbReference type="NCBIfam" id="NF003817">
    <property type="entry name" value="PRK05408.1"/>
    <property type="match status" value="1"/>
</dbReference>
<evidence type="ECO:0000256" key="4">
    <source>
        <dbReference type="ARBA" id="ARBA00070403"/>
    </source>
</evidence>
<dbReference type="InterPro" id="IPR007457">
    <property type="entry name" value="Fe_traffick_prot_YggX"/>
</dbReference>
<evidence type="ECO:0000256" key="2">
    <source>
        <dbReference type="ARBA" id="ARBA00053793"/>
    </source>
</evidence>
<organism evidence="6 7">
    <name type="scientific">Parendozoicomonas haliclonae</name>
    <dbReference type="NCBI Taxonomy" id="1960125"/>
    <lineage>
        <taxon>Bacteria</taxon>
        <taxon>Pseudomonadati</taxon>
        <taxon>Pseudomonadota</taxon>
        <taxon>Gammaproteobacteria</taxon>
        <taxon>Oceanospirillales</taxon>
        <taxon>Endozoicomonadaceae</taxon>
        <taxon>Parendozoicomonas</taxon>
    </lineage>
</organism>
<dbReference type="EMBL" id="FWPT01000011">
    <property type="protein sequence ID" value="SMA50168.1"/>
    <property type="molecule type" value="Genomic_DNA"/>
</dbReference>
<proteinExistence type="inferred from homology"/>
<dbReference type="GO" id="GO:0034599">
    <property type="term" value="P:cellular response to oxidative stress"/>
    <property type="evidence" value="ECO:0007669"/>
    <property type="project" value="TreeGrafter"/>
</dbReference>
<dbReference type="InterPro" id="IPR036766">
    <property type="entry name" value="Fe_traffick_prot_YggX_sf"/>
</dbReference>
<dbReference type="Pfam" id="PF04362">
    <property type="entry name" value="Iron_traffic"/>
    <property type="match status" value="1"/>
</dbReference>
<protein>
    <recommendedName>
        <fullName evidence="4 5">Probable Fe(2+)-trafficking protein</fullName>
    </recommendedName>
</protein>
<evidence type="ECO:0000313" key="6">
    <source>
        <dbReference type="EMBL" id="SMA50168.1"/>
    </source>
</evidence>
<dbReference type="OrthoDB" id="9804318at2"/>
<dbReference type="GO" id="GO:0005506">
    <property type="term" value="F:iron ion binding"/>
    <property type="evidence" value="ECO:0007669"/>
    <property type="project" value="UniProtKB-UniRule"/>
</dbReference>
<sequence>MSRKVHCIKLKKEADGLMVPPMPGPKGQWAYENVSQEAWQMWQQHQTRLINEKHLNLMDVEARKYLQEQMEKFLNGDEFDQAEGYVPEAGK</sequence>
<gene>
    <name evidence="6" type="ORF">EHSB41UT_03959</name>
</gene>
<dbReference type="PANTHER" id="PTHR36965:SF1">
    <property type="entry name" value="FE(2+)-TRAFFICKING PROTEIN-RELATED"/>
    <property type="match status" value="1"/>
</dbReference>
<dbReference type="AlphaFoldDB" id="A0A1X7APZ6"/>
<dbReference type="SUPFAM" id="SSF111148">
    <property type="entry name" value="YggX-like"/>
    <property type="match status" value="1"/>
</dbReference>
<evidence type="ECO:0000256" key="3">
    <source>
        <dbReference type="ARBA" id="ARBA00061679"/>
    </source>
</evidence>
<evidence type="ECO:0000313" key="7">
    <source>
        <dbReference type="Proteomes" id="UP000196573"/>
    </source>
</evidence>